<keyword evidence="5" id="KW-1185">Reference proteome</keyword>
<dbReference type="PANTHER" id="PTHR48108:SF34">
    <property type="entry name" value="CBS DOMAIN-CONTAINING PROTEIN YHCV"/>
    <property type="match status" value="1"/>
</dbReference>
<name>A0A0K2GDH6_NITMO</name>
<proteinExistence type="predicted"/>
<dbReference type="OrthoDB" id="9802114at2"/>
<keyword evidence="1" id="KW-0677">Repeat</keyword>
<dbReference type="Pfam" id="PF00571">
    <property type="entry name" value="CBS"/>
    <property type="match status" value="2"/>
</dbReference>
<dbReference type="KEGG" id="nmv:NITMOv2_2590"/>
<keyword evidence="2" id="KW-0129">CBS domain</keyword>
<dbReference type="CDD" id="cd04622">
    <property type="entry name" value="CBS_pair_HRP1_like"/>
    <property type="match status" value="1"/>
</dbReference>
<dbReference type="Proteomes" id="UP000069205">
    <property type="component" value="Chromosome"/>
</dbReference>
<dbReference type="InterPro" id="IPR000644">
    <property type="entry name" value="CBS_dom"/>
</dbReference>
<reference evidence="4 5" key="1">
    <citation type="journal article" date="2015" name="Proc. Natl. Acad. Sci. U.S.A.">
        <title>Expanded metabolic versatility of ubiquitous nitrite-oxidizing bacteria from the genus Nitrospira.</title>
        <authorList>
            <person name="Koch H."/>
            <person name="Lucker S."/>
            <person name="Albertsen M."/>
            <person name="Kitzinger K."/>
            <person name="Herbold C."/>
            <person name="Spieck E."/>
            <person name="Nielsen P.H."/>
            <person name="Wagner M."/>
            <person name="Daims H."/>
        </authorList>
    </citation>
    <scope>NUCLEOTIDE SEQUENCE [LARGE SCALE GENOMIC DNA]</scope>
    <source>
        <strain evidence="4 5">NSP M-1</strain>
    </source>
</reference>
<dbReference type="PATRIC" id="fig|42253.5.peg.2559"/>
<feature type="domain" description="CBS" evidence="3">
    <location>
        <begin position="8"/>
        <end position="64"/>
    </location>
</feature>
<dbReference type="SUPFAM" id="SSF54631">
    <property type="entry name" value="CBS-domain pair"/>
    <property type="match status" value="1"/>
</dbReference>
<evidence type="ECO:0000256" key="1">
    <source>
        <dbReference type="ARBA" id="ARBA00022737"/>
    </source>
</evidence>
<dbReference type="AlphaFoldDB" id="A0A0K2GDH6"/>
<evidence type="ECO:0000313" key="4">
    <source>
        <dbReference type="EMBL" id="ALA59003.1"/>
    </source>
</evidence>
<feature type="domain" description="CBS" evidence="3">
    <location>
        <begin position="73"/>
        <end position="132"/>
    </location>
</feature>
<accession>A0A0K2GDH6</accession>
<protein>
    <submittedName>
        <fullName evidence="4">CBS domain-containing protein YhcV</fullName>
    </submittedName>
</protein>
<dbReference type="SMART" id="SM00116">
    <property type="entry name" value="CBS"/>
    <property type="match status" value="2"/>
</dbReference>
<dbReference type="RefSeq" id="WP_053380091.1">
    <property type="nucleotide sequence ID" value="NZ_CP011801.1"/>
</dbReference>
<dbReference type="STRING" id="42253.NITMOv2_2590"/>
<organism evidence="4 5">
    <name type="scientific">Nitrospira moscoviensis</name>
    <dbReference type="NCBI Taxonomy" id="42253"/>
    <lineage>
        <taxon>Bacteria</taxon>
        <taxon>Pseudomonadati</taxon>
        <taxon>Nitrospirota</taxon>
        <taxon>Nitrospiria</taxon>
        <taxon>Nitrospirales</taxon>
        <taxon>Nitrospiraceae</taxon>
        <taxon>Nitrospira</taxon>
    </lineage>
</organism>
<sequence length="146" mass="15906">MPHVKDVMTPQAEVVSPDATAEDAAVTMKALDIGVLPVCDEEGLVGILTDRDLVVRVLAERRDPKAVRVGEAMTPNIVYCFEDDDISRAAQLLADHQIRRLPVLSRERSLVGIVSLGDLAVHDESGRMTGEVLEDISQPSRPRRAA</sequence>
<dbReference type="Gene3D" id="3.10.580.10">
    <property type="entry name" value="CBS-domain"/>
    <property type="match status" value="1"/>
</dbReference>
<dbReference type="InterPro" id="IPR046342">
    <property type="entry name" value="CBS_dom_sf"/>
</dbReference>
<dbReference type="PANTHER" id="PTHR48108">
    <property type="entry name" value="CBS DOMAIN-CONTAINING PROTEIN CBSX2, CHLOROPLASTIC"/>
    <property type="match status" value="1"/>
</dbReference>
<dbReference type="PROSITE" id="PS51371">
    <property type="entry name" value="CBS"/>
    <property type="match status" value="2"/>
</dbReference>
<evidence type="ECO:0000256" key="2">
    <source>
        <dbReference type="PROSITE-ProRule" id="PRU00703"/>
    </source>
</evidence>
<dbReference type="InterPro" id="IPR051462">
    <property type="entry name" value="CBS_domain-containing"/>
</dbReference>
<evidence type="ECO:0000313" key="5">
    <source>
        <dbReference type="Proteomes" id="UP000069205"/>
    </source>
</evidence>
<evidence type="ECO:0000259" key="3">
    <source>
        <dbReference type="PROSITE" id="PS51371"/>
    </source>
</evidence>
<dbReference type="EMBL" id="CP011801">
    <property type="protein sequence ID" value="ALA59003.1"/>
    <property type="molecule type" value="Genomic_DNA"/>
</dbReference>
<gene>
    <name evidence="4" type="primary">yhcV</name>
    <name evidence="4" type="ORF">NITMOv2_2590</name>
</gene>